<keyword evidence="1" id="KW-0732">Signal</keyword>
<name>A0A1V2EY10_9SPHN</name>
<evidence type="ECO:0000256" key="1">
    <source>
        <dbReference type="SAM" id="SignalP"/>
    </source>
</evidence>
<feature type="signal peptide" evidence="1">
    <location>
        <begin position="1"/>
        <end position="27"/>
    </location>
</feature>
<comment type="caution">
    <text evidence="2">The sequence shown here is derived from an EMBL/GenBank/DDBJ whole genome shotgun (WGS) entry which is preliminary data.</text>
</comment>
<proteinExistence type="predicted"/>
<sequence>MSRIVNLLLLLSALLSALTGVGGSVRAQDRAQAVAEGSVAAARVASVPRSATQRPQAVAVTLVEAARAALDTRWTVAPVEPPFATRRRE</sequence>
<feature type="chain" id="PRO_5013047382" evidence="1">
    <location>
        <begin position="28"/>
        <end position="89"/>
    </location>
</feature>
<gene>
    <name evidence="2" type="ORF">SPHI_01860</name>
</gene>
<accession>A0A1V2EY10</accession>
<reference evidence="2 3" key="1">
    <citation type="submission" date="2016-11" db="EMBL/GenBank/DDBJ databases">
        <title>Genome sequence of Sphingomonas jeddahensis G39.</title>
        <authorList>
            <person name="Poehlein A."/>
            <person name="Wuebbeler J.H."/>
            <person name="Steinbuechel A."/>
            <person name="Daniel R."/>
        </authorList>
    </citation>
    <scope>NUCLEOTIDE SEQUENCE [LARGE SCALE GENOMIC DNA]</scope>
    <source>
        <strain evidence="2 3">G39</strain>
    </source>
</reference>
<keyword evidence="3" id="KW-1185">Reference proteome</keyword>
<dbReference type="EMBL" id="MPSB01000001">
    <property type="protein sequence ID" value="ONF97556.1"/>
    <property type="molecule type" value="Genomic_DNA"/>
</dbReference>
<dbReference type="AlphaFoldDB" id="A0A1V2EY10"/>
<organism evidence="2 3">
    <name type="scientific">Sphingomonas jeddahensis</name>
    <dbReference type="NCBI Taxonomy" id="1915074"/>
    <lineage>
        <taxon>Bacteria</taxon>
        <taxon>Pseudomonadati</taxon>
        <taxon>Pseudomonadota</taxon>
        <taxon>Alphaproteobacteria</taxon>
        <taxon>Sphingomonadales</taxon>
        <taxon>Sphingomonadaceae</taxon>
        <taxon>Sphingomonas</taxon>
    </lineage>
</organism>
<dbReference type="STRING" id="1915074.SPHI_01860"/>
<dbReference type="Proteomes" id="UP000188729">
    <property type="component" value="Unassembled WGS sequence"/>
</dbReference>
<evidence type="ECO:0000313" key="3">
    <source>
        <dbReference type="Proteomes" id="UP000188729"/>
    </source>
</evidence>
<evidence type="ECO:0000313" key="2">
    <source>
        <dbReference type="EMBL" id="ONF97556.1"/>
    </source>
</evidence>
<protein>
    <submittedName>
        <fullName evidence="2">Uncharacterized protein</fullName>
    </submittedName>
</protein>